<comment type="caution">
    <text evidence="2">The sequence shown here is derived from an EMBL/GenBank/DDBJ whole genome shotgun (WGS) entry which is preliminary data.</text>
</comment>
<feature type="transmembrane region" description="Helical" evidence="1">
    <location>
        <begin position="12"/>
        <end position="37"/>
    </location>
</feature>
<name>A0A3E0E4T8_9BACT</name>
<keyword evidence="3" id="KW-1185">Reference proteome</keyword>
<keyword evidence="1" id="KW-1133">Transmembrane helix</keyword>
<dbReference type="Proteomes" id="UP000256405">
    <property type="component" value="Unassembled WGS sequence"/>
</dbReference>
<keyword evidence="1" id="KW-0812">Transmembrane</keyword>
<dbReference type="AlphaFoldDB" id="A0A3E0E4T8"/>
<proteinExistence type="predicted"/>
<evidence type="ECO:0000256" key="1">
    <source>
        <dbReference type="SAM" id="Phobius"/>
    </source>
</evidence>
<evidence type="ECO:0000313" key="2">
    <source>
        <dbReference type="EMBL" id="REG92753.1"/>
    </source>
</evidence>
<keyword evidence="1" id="KW-0472">Membrane</keyword>
<dbReference type="RefSeq" id="WP_086543995.1">
    <property type="nucleotide sequence ID" value="NZ_MSSW01000103.1"/>
</dbReference>
<gene>
    <name evidence="2" type="ORF">C8N25_102156</name>
</gene>
<protein>
    <submittedName>
        <fullName evidence="2">Uncharacterized protein</fullName>
    </submittedName>
</protein>
<dbReference type="EMBL" id="QUNF01000002">
    <property type="protein sequence ID" value="REG92753.1"/>
    <property type="molecule type" value="Genomic_DNA"/>
</dbReference>
<accession>A0A3E0E4T8</accession>
<evidence type="ECO:0000313" key="3">
    <source>
        <dbReference type="Proteomes" id="UP000256405"/>
    </source>
</evidence>
<reference evidence="2 3" key="1">
    <citation type="submission" date="2018-08" db="EMBL/GenBank/DDBJ databases">
        <title>Genomic Encyclopedia of Archaeal and Bacterial Type Strains, Phase II (KMG-II): from individual species to whole genera.</title>
        <authorList>
            <person name="Goeker M."/>
        </authorList>
    </citation>
    <scope>NUCLEOTIDE SEQUENCE [LARGE SCALE GENOMIC DNA]</scope>
    <source>
        <strain evidence="2 3">DSM 15986</strain>
    </source>
</reference>
<organism evidence="2 3">
    <name type="scientific">Algoriphagus antarcticus</name>
    <dbReference type="NCBI Taxonomy" id="238540"/>
    <lineage>
        <taxon>Bacteria</taxon>
        <taxon>Pseudomonadati</taxon>
        <taxon>Bacteroidota</taxon>
        <taxon>Cytophagia</taxon>
        <taxon>Cytophagales</taxon>
        <taxon>Cyclobacteriaceae</taxon>
        <taxon>Algoriphagus</taxon>
    </lineage>
</organism>
<sequence>MKRIFTEEFKVSFGRLLPFLFILIFIPLFSYLLWIVYPAKEMEILVIDKTVPTDSYREHHALFWAFDHMKIQNQAGELYDEGKDYFGFFPDKTPSYGTSKDIRQLSESELLKTASILDILYFADTYGVFEDDFKKVDSEEISKKIYGGLNRGDINLLREVAAQNKTIIAEFNTMASPTSVGIRTEFENLMGLKWTGWIARYFDEMDTTVNSDIPKWFISQYVGQHENTWVPAGPGIVFVHENGSVEAFSNGLDYFGETPKIRTQRINQHGFKLPEIVPYPDWFDIVLIERDYQVISYYDIEPSELGKEKLRNMGLPRYFPAAVIKDVGKGTFYYFAGDFSDMQNSIGSPRFTGLPMLWRGFHLVSDYTDRESFYWNYFYPLLAQILEKTYEEKQSD</sequence>
<dbReference type="OrthoDB" id="916275at2"/>